<feature type="region of interest" description="Disordered" evidence="1">
    <location>
        <begin position="61"/>
        <end position="91"/>
    </location>
</feature>
<dbReference type="AlphaFoldDB" id="A0A8H6VSD3"/>
<evidence type="ECO:0000313" key="3">
    <source>
        <dbReference type="Proteomes" id="UP000636479"/>
    </source>
</evidence>
<name>A0A8H6VSD3_9AGAR</name>
<evidence type="ECO:0000256" key="1">
    <source>
        <dbReference type="SAM" id="MobiDB-lite"/>
    </source>
</evidence>
<dbReference type="GeneID" id="59351339"/>
<evidence type="ECO:0000313" key="2">
    <source>
        <dbReference type="EMBL" id="KAF7292064.1"/>
    </source>
</evidence>
<keyword evidence="3" id="KW-1185">Reference proteome</keyword>
<feature type="compositionally biased region" description="Basic and acidic residues" evidence="1">
    <location>
        <begin position="61"/>
        <end position="70"/>
    </location>
</feature>
<dbReference type="EMBL" id="JACAZF010000012">
    <property type="protein sequence ID" value="KAF7292064.1"/>
    <property type="molecule type" value="Genomic_DNA"/>
</dbReference>
<protein>
    <submittedName>
        <fullName evidence="2">Short-chain dehydrogenase/reductase family protein</fullName>
    </submittedName>
</protein>
<dbReference type="SUPFAM" id="SSF51735">
    <property type="entry name" value="NAD(P)-binding Rossmann-fold domains"/>
    <property type="match status" value="1"/>
</dbReference>
<gene>
    <name evidence="2" type="ORF">MIND_01232500</name>
</gene>
<dbReference type="OrthoDB" id="191139at2759"/>
<comment type="caution">
    <text evidence="2">The sequence shown here is derived from an EMBL/GenBank/DDBJ whole genome shotgun (WGS) entry which is preliminary data.</text>
</comment>
<dbReference type="Proteomes" id="UP000636479">
    <property type="component" value="Unassembled WGS sequence"/>
</dbReference>
<accession>A0A8H6VSD3</accession>
<dbReference type="RefSeq" id="XP_037214791.1">
    <property type="nucleotide sequence ID" value="XM_037368823.1"/>
</dbReference>
<reference evidence="2" key="1">
    <citation type="submission" date="2020-05" db="EMBL/GenBank/DDBJ databases">
        <title>Mycena genomes resolve the evolution of fungal bioluminescence.</title>
        <authorList>
            <person name="Tsai I.J."/>
        </authorList>
    </citation>
    <scope>NUCLEOTIDE SEQUENCE</scope>
    <source>
        <strain evidence="2">171206Taipei</strain>
    </source>
</reference>
<feature type="compositionally biased region" description="Pro residues" evidence="1">
    <location>
        <begin position="71"/>
        <end position="89"/>
    </location>
</feature>
<dbReference type="InterPro" id="IPR036291">
    <property type="entry name" value="NAD(P)-bd_dom_sf"/>
</dbReference>
<organism evidence="2 3">
    <name type="scientific">Mycena indigotica</name>
    <dbReference type="NCBI Taxonomy" id="2126181"/>
    <lineage>
        <taxon>Eukaryota</taxon>
        <taxon>Fungi</taxon>
        <taxon>Dikarya</taxon>
        <taxon>Basidiomycota</taxon>
        <taxon>Agaricomycotina</taxon>
        <taxon>Agaricomycetes</taxon>
        <taxon>Agaricomycetidae</taxon>
        <taxon>Agaricales</taxon>
        <taxon>Marasmiineae</taxon>
        <taxon>Mycenaceae</taxon>
        <taxon>Mycena</taxon>
    </lineage>
</organism>
<proteinExistence type="predicted"/>
<sequence length="114" mass="12098">MTLPTFSASTTAEEAADALAESIRGKNVIVTGTSLNGIGFETARVISKYANLVVITGHSDERADRADIFRRPPPPTSRPPPRHLAPSPPTFVTLPQQSHEWVGGGVGGEVHDLT</sequence>
<dbReference type="Gene3D" id="3.40.50.720">
    <property type="entry name" value="NAD(P)-binding Rossmann-like Domain"/>
    <property type="match status" value="1"/>
</dbReference>